<evidence type="ECO:0000313" key="3">
    <source>
        <dbReference type="Proteomes" id="UP001529510"/>
    </source>
</evidence>
<feature type="region of interest" description="Disordered" evidence="1">
    <location>
        <begin position="1"/>
        <end position="36"/>
    </location>
</feature>
<proteinExistence type="predicted"/>
<protein>
    <submittedName>
        <fullName evidence="2">Uncharacterized protein</fullName>
    </submittedName>
</protein>
<feature type="compositionally biased region" description="Polar residues" evidence="1">
    <location>
        <begin position="15"/>
        <end position="31"/>
    </location>
</feature>
<accession>A0ABD0NSX6</accession>
<dbReference type="Proteomes" id="UP001529510">
    <property type="component" value="Unassembled WGS sequence"/>
</dbReference>
<gene>
    <name evidence="2" type="ORF">M9458_040710</name>
</gene>
<dbReference type="AlphaFoldDB" id="A0ABD0NSX6"/>
<sequence>MRQNSKPDAAKHMVSTESSLSQHLDGTSNPKFDNRDRCEELQQVVLANTF</sequence>
<comment type="caution">
    <text evidence="2">The sequence shown here is derived from an EMBL/GenBank/DDBJ whole genome shotgun (WGS) entry which is preliminary data.</text>
</comment>
<organism evidence="2 3">
    <name type="scientific">Cirrhinus mrigala</name>
    <name type="common">Mrigala</name>
    <dbReference type="NCBI Taxonomy" id="683832"/>
    <lineage>
        <taxon>Eukaryota</taxon>
        <taxon>Metazoa</taxon>
        <taxon>Chordata</taxon>
        <taxon>Craniata</taxon>
        <taxon>Vertebrata</taxon>
        <taxon>Euteleostomi</taxon>
        <taxon>Actinopterygii</taxon>
        <taxon>Neopterygii</taxon>
        <taxon>Teleostei</taxon>
        <taxon>Ostariophysi</taxon>
        <taxon>Cypriniformes</taxon>
        <taxon>Cyprinidae</taxon>
        <taxon>Labeoninae</taxon>
        <taxon>Labeonini</taxon>
        <taxon>Cirrhinus</taxon>
    </lineage>
</organism>
<dbReference type="EMBL" id="JAMKFB020000020">
    <property type="protein sequence ID" value="KAL0164957.1"/>
    <property type="molecule type" value="Genomic_DNA"/>
</dbReference>
<evidence type="ECO:0000313" key="2">
    <source>
        <dbReference type="EMBL" id="KAL0164957.1"/>
    </source>
</evidence>
<evidence type="ECO:0000256" key="1">
    <source>
        <dbReference type="SAM" id="MobiDB-lite"/>
    </source>
</evidence>
<reference evidence="2 3" key="1">
    <citation type="submission" date="2024-05" db="EMBL/GenBank/DDBJ databases">
        <title>Genome sequencing and assembly of Indian major carp, Cirrhinus mrigala (Hamilton, 1822).</title>
        <authorList>
            <person name="Mohindra V."/>
            <person name="Chowdhury L.M."/>
            <person name="Lal K."/>
            <person name="Jena J.K."/>
        </authorList>
    </citation>
    <scope>NUCLEOTIDE SEQUENCE [LARGE SCALE GENOMIC DNA]</scope>
    <source>
        <strain evidence="2">CM1030</strain>
        <tissue evidence="2">Blood</tissue>
    </source>
</reference>
<name>A0ABD0NSX6_CIRMR</name>
<keyword evidence="3" id="KW-1185">Reference proteome</keyword>
<feature type="non-terminal residue" evidence="2">
    <location>
        <position position="50"/>
    </location>
</feature>